<organism evidence="1 2">
    <name type="scientific">Kyrpidia spormannii</name>
    <dbReference type="NCBI Taxonomy" id="2055160"/>
    <lineage>
        <taxon>Bacteria</taxon>
        <taxon>Bacillati</taxon>
        <taxon>Bacillota</taxon>
        <taxon>Bacilli</taxon>
        <taxon>Bacillales</taxon>
        <taxon>Alicyclobacillaceae</taxon>
        <taxon>Kyrpidia</taxon>
    </lineage>
</organism>
<reference evidence="1" key="1">
    <citation type="submission" date="2020-04" db="EMBL/GenBank/DDBJ databases">
        <authorList>
            <person name="Hogendoorn C."/>
        </authorList>
    </citation>
    <scope>NUCLEOTIDE SEQUENCE</scope>
    <source>
        <strain evidence="1">FAVT5</strain>
    </source>
</reference>
<sequence>MNQDLLFTKGLHDVVNGAFVHLQLRSQFRNPQLGLLRCKTVQNVNDMINGLDHRAPPY</sequence>
<evidence type="ECO:0000313" key="2">
    <source>
        <dbReference type="Proteomes" id="UP000501793"/>
    </source>
</evidence>
<accession>A0ACA8ZBL1</accession>
<dbReference type="Proteomes" id="UP000501793">
    <property type="component" value="Chromosome"/>
</dbReference>
<dbReference type="EMBL" id="LR792684">
    <property type="protein sequence ID" value="CAB3393611.1"/>
    <property type="molecule type" value="Genomic_DNA"/>
</dbReference>
<evidence type="ECO:0000313" key="1">
    <source>
        <dbReference type="EMBL" id="CAB3393611.1"/>
    </source>
</evidence>
<keyword evidence="2" id="KW-1185">Reference proteome</keyword>
<name>A0ACA8ZBL1_9BACL</name>
<protein>
    <submittedName>
        <fullName evidence="1">Uncharacterized protein</fullName>
    </submittedName>
</protein>
<gene>
    <name evidence="1" type="ORF">FAVT5_2466</name>
</gene>
<proteinExistence type="predicted"/>